<evidence type="ECO:0000313" key="7">
    <source>
        <dbReference type="Proteomes" id="UP000018227"/>
    </source>
</evidence>
<dbReference type="HAMAP" id="MF_02217">
    <property type="entry name" value="TrmR_methyltr"/>
    <property type="match status" value="1"/>
</dbReference>
<keyword evidence="4" id="KW-0479">Metal-binding</keyword>
<protein>
    <recommendedName>
        <fullName evidence="4">tRNA 5-hydroxyuridine methyltransferase</fullName>
        <ecNumber evidence="4">2.1.1.-</ecNumber>
    </recommendedName>
    <alternativeName>
        <fullName evidence="4">ho5U methyltransferase</fullName>
    </alternativeName>
</protein>
<evidence type="ECO:0000256" key="1">
    <source>
        <dbReference type="ARBA" id="ARBA00022603"/>
    </source>
</evidence>
<dbReference type="GO" id="GO:0016300">
    <property type="term" value="F:tRNA (uridine) methyltransferase activity"/>
    <property type="evidence" value="ECO:0007669"/>
    <property type="project" value="UniProtKB-UniRule"/>
</dbReference>
<feature type="binding site" evidence="4">
    <location>
        <position position="135"/>
    </location>
    <ligand>
        <name>Mg(2+)</name>
        <dbReference type="ChEBI" id="CHEBI:18420"/>
    </ligand>
</feature>
<feature type="binding site" evidence="4">
    <location>
        <position position="162"/>
    </location>
    <ligand>
        <name>Mg(2+)</name>
        <dbReference type="ChEBI" id="CHEBI:18420"/>
    </ligand>
</feature>
<feature type="binding site" evidence="4">
    <location>
        <begin position="114"/>
        <end position="115"/>
    </location>
    <ligand>
        <name>S-adenosyl-L-methionine</name>
        <dbReference type="ChEBI" id="CHEBI:59789"/>
    </ligand>
</feature>
<keyword evidence="7" id="KW-1185">Reference proteome</keyword>
<dbReference type="PANTHER" id="PTHR10509">
    <property type="entry name" value="O-METHYLTRANSFERASE-RELATED"/>
    <property type="match status" value="1"/>
</dbReference>
<dbReference type="GO" id="GO:0030488">
    <property type="term" value="P:tRNA methylation"/>
    <property type="evidence" value="ECO:0007669"/>
    <property type="project" value="UniProtKB-UniRule"/>
</dbReference>
<keyword evidence="4" id="KW-0460">Magnesium</keyword>
<comment type="function">
    <text evidence="4">Catalyzes the methylation of 5-hydroxyuridine (ho5U) to form 5-methoxyuridine (mo5U) at position 34 in tRNAs.</text>
</comment>
<dbReference type="EMBL" id="ACIL03000004">
    <property type="protein sequence ID" value="ESL04376.1"/>
    <property type="molecule type" value="Genomic_DNA"/>
</dbReference>
<dbReference type="PANTHER" id="PTHR10509:SF14">
    <property type="entry name" value="CAFFEOYL-COA O-METHYLTRANSFERASE 3-RELATED"/>
    <property type="match status" value="1"/>
</dbReference>
<keyword evidence="4" id="KW-0819">tRNA processing</keyword>
<dbReference type="AlphaFoldDB" id="V2Y9M4"/>
<dbReference type="InterPro" id="IPR002935">
    <property type="entry name" value="SAM_O-MeTrfase"/>
</dbReference>
<feature type="binding site" evidence="4">
    <location>
        <position position="86"/>
    </location>
    <ligand>
        <name>S-adenosyl-L-methionine</name>
        <dbReference type="ChEBI" id="CHEBI:59789"/>
    </ligand>
</feature>
<keyword evidence="5" id="KW-0175">Coiled coil</keyword>
<dbReference type="CDD" id="cd02440">
    <property type="entry name" value="AdoMet_MTases"/>
    <property type="match status" value="1"/>
</dbReference>
<dbReference type="EC" id="2.1.1.-" evidence="4"/>
<sequence length="217" mass="25253">MMVEHERFESFLESIPDGLPEYLTDFEIENIKENIPIIRKGSQRIIRFMLEMKKPLNILEVGTATGFSSVFMLEFLNKKAKITTIEKMEDRVVKAEKNFNKFDKNKQITLIEGDATDILSELVSKDKTYDFIFMDAAKGQYINFFENIKKLLVSGGILITDNMLQEGRLLDSRYTVVRRDRTIHRRMREYVNALLTDKEFETMLLESGDGMAVSIKK</sequence>
<dbReference type="STRING" id="592026.GCWU0000282_000346"/>
<keyword evidence="3 4" id="KW-0949">S-adenosyl-L-methionine</keyword>
<evidence type="ECO:0000256" key="2">
    <source>
        <dbReference type="ARBA" id="ARBA00022679"/>
    </source>
</evidence>
<reference evidence="6 7" key="1">
    <citation type="submission" date="2013-06" db="EMBL/GenBank/DDBJ databases">
        <authorList>
            <person name="Weinstock G."/>
            <person name="Sodergren E."/>
            <person name="Clifton S."/>
            <person name="Fulton L."/>
            <person name="Fulton B."/>
            <person name="Courtney L."/>
            <person name="Fronick C."/>
            <person name="Harrison M."/>
            <person name="Strong C."/>
            <person name="Farmer C."/>
            <person name="Delahaunty K."/>
            <person name="Markovic C."/>
            <person name="Hall O."/>
            <person name="Minx P."/>
            <person name="Tomlinson C."/>
            <person name="Mitreva M."/>
            <person name="Nelson J."/>
            <person name="Hou S."/>
            <person name="Wollam A."/>
            <person name="Pepin K.H."/>
            <person name="Johnson M."/>
            <person name="Bhonagiri V."/>
            <person name="Nash W.E."/>
            <person name="Warren W."/>
            <person name="Chinwalla A."/>
            <person name="Mardis E.R."/>
            <person name="Wilson R.K."/>
        </authorList>
    </citation>
    <scope>NUCLEOTIDE SEQUENCE [LARGE SCALE GENOMIC DNA]</scope>
    <source>
        <strain evidence="6 7">ATCC 51271</strain>
    </source>
</reference>
<comment type="similarity">
    <text evidence="4">Belongs to the class I-like SAM-binding methyltransferase superfamily. Cation-dependent O-methyltransferase family.</text>
</comment>
<comment type="subunit">
    <text evidence="4">Homodimer.</text>
</comment>
<proteinExistence type="inferred from homology"/>
<evidence type="ECO:0000256" key="5">
    <source>
        <dbReference type="SAM" id="Coils"/>
    </source>
</evidence>
<dbReference type="PROSITE" id="PS51682">
    <property type="entry name" value="SAM_OMT_I"/>
    <property type="match status" value="1"/>
</dbReference>
<evidence type="ECO:0000313" key="6">
    <source>
        <dbReference type="EMBL" id="ESL04376.1"/>
    </source>
</evidence>
<dbReference type="GO" id="GO:0008757">
    <property type="term" value="F:S-adenosylmethionine-dependent methyltransferase activity"/>
    <property type="evidence" value="ECO:0007669"/>
    <property type="project" value="TreeGrafter"/>
</dbReference>
<comment type="caution">
    <text evidence="6">The sequence shown here is derived from an EMBL/GenBank/DDBJ whole genome shotgun (WGS) entry which is preliminary data.</text>
</comment>
<dbReference type="GO" id="GO:0000287">
    <property type="term" value="F:magnesium ion binding"/>
    <property type="evidence" value="ECO:0007669"/>
    <property type="project" value="UniProtKB-UniRule"/>
</dbReference>
<accession>V2Y9M4</accession>
<dbReference type="InterPro" id="IPR043675">
    <property type="entry name" value="TrmR_methyltr"/>
</dbReference>
<dbReference type="Pfam" id="PF01596">
    <property type="entry name" value="Methyltransf_3"/>
    <property type="match status" value="1"/>
</dbReference>
<dbReference type="InterPro" id="IPR029063">
    <property type="entry name" value="SAM-dependent_MTases_sf"/>
</dbReference>
<dbReference type="SUPFAM" id="SSF53335">
    <property type="entry name" value="S-adenosyl-L-methionine-dependent methyltransferases"/>
    <property type="match status" value="1"/>
</dbReference>
<dbReference type="Gene3D" id="3.40.50.150">
    <property type="entry name" value="Vaccinia Virus protein VP39"/>
    <property type="match status" value="1"/>
</dbReference>
<dbReference type="Proteomes" id="UP000018227">
    <property type="component" value="Unassembled WGS sequence"/>
</dbReference>
<dbReference type="GO" id="GO:0008171">
    <property type="term" value="F:O-methyltransferase activity"/>
    <property type="evidence" value="ECO:0007669"/>
    <property type="project" value="InterPro"/>
</dbReference>
<feature type="binding site" evidence="4">
    <location>
        <position position="68"/>
    </location>
    <ligand>
        <name>S-adenosyl-L-methionine</name>
        <dbReference type="ChEBI" id="CHEBI:59789"/>
    </ligand>
</feature>
<dbReference type="eggNOG" id="COG4122">
    <property type="taxonomic scope" value="Bacteria"/>
</dbReference>
<feature type="binding site" evidence="4">
    <location>
        <position position="38"/>
    </location>
    <ligand>
        <name>S-adenosyl-L-methionine</name>
        <dbReference type="ChEBI" id="CHEBI:59789"/>
    </ligand>
</feature>
<evidence type="ECO:0000256" key="4">
    <source>
        <dbReference type="HAMAP-Rule" id="MF_02217"/>
    </source>
</evidence>
<feature type="coiled-coil region" evidence="5">
    <location>
        <begin position="78"/>
        <end position="105"/>
    </location>
</feature>
<keyword evidence="2 4" id="KW-0808">Transferase</keyword>
<feature type="binding site" evidence="4">
    <location>
        <position position="161"/>
    </location>
    <ligand>
        <name>Mg(2+)</name>
        <dbReference type="ChEBI" id="CHEBI:18420"/>
    </ligand>
</feature>
<organism evidence="6 7">
    <name type="scientific">Catonella morbi ATCC 51271</name>
    <dbReference type="NCBI Taxonomy" id="592026"/>
    <lineage>
        <taxon>Bacteria</taxon>
        <taxon>Bacillati</taxon>
        <taxon>Bacillota</taxon>
        <taxon>Clostridia</taxon>
        <taxon>Lachnospirales</taxon>
        <taxon>Lachnospiraceae</taxon>
        <taxon>Catonella</taxon>
    </lineage>
</organism>
<dbReference type="HOGENOM" id="CLU_067676_4_0_9"/>
<gene>
    <name evidence="4" type="primary">trmR</name>
    <name evidence="6" type="ORF">GCWU0000282_000346</name>
</gene>
<dbReference type="RefSeq" id="WP_023353250.1">
    <property type="nucleotide sequence ID" value="NZ_KI535366.1"/>
</dbReference>
<name>V2Y9M4_9FIRM</name>
<keyword evidence="1 4" id="KW-0489">Methyltransferase</keyword>
<evidence type="ECO:0000256" key="3">
    <source>
        <dbReference type="ARBA" id="ARBA00022691"/>
    </source>
</evidence>
<feature type="binding site" evidence="4">
    <location>
        <position position="135"/>
    </location>
    <ligand>
        <name>S-adenosyl-L-methionine</name>
        <dbReference type="ChEBI" id="CHEBI:59789"/>
    </ligand>
</feature>
<comment type="catalytic activity">
    <reaction evidence="4">
        <text>5-hydroxyuridine(34) in tRNA + S-adenosyl-L-methionine = 5-methoxyuridine(34) in tRNA + S-adenosyl-L-homocysteine + H(+)</text>
        <dbReference type="Rhea" id="RHEA:60524"/>
        <dbReference type="Rhea" id="RHEA-COMP:13381"/>
        <dbReference type="Rhea" id="RHEA-COMP:15591"/>
        <dbReference type="ChEBI" id="CHEBI:15378"/>
        <dbReference type="ChEBI" id="CHEBI:57856"/>
        <dbReference type="ChEBI" id="CHEBI:59789"/>
        <dbReference type="ChEBI" id="CHEBI:136877"/>
        <dbReference type="ChEBI" id="CHEBI:143860"/>
    </reaction>
</comment>
<dbReference type="InterPro" id="IPR050362">
    <property type="entry name" value="Cation-dep_OMT"/>
</dbReference>
<dbReference type="OrthoDB" id="9799672at2"/>